<feature type="compositionally biased region" description="Low complexity" evidence="2">
    <location>
        <begin position="650"/>
        <end position="663"/>
    </location>
</feature>
<dbReference type="KEGG" id="uvi:66066651"/>
<name>A0A8E5MJ35_USTVR</name>
<feature type="compositionally biased region" description="Polar residues" evidence="2">
    <location>
        <begin position="544"/>
        <end position="562"/>
    </location>
</feature>
<evidence type="ECO:0008006" key="6">
    <source>
        <dbReference type="Google" id="ProtNLM"/>
    </source>
</evidence>
<feature type="compositionally biased region" description="Low complexity" evidence="2">
    <location>
        <begin position="341"/>
        <end position="363"/>
    </location>
</feature>
<keyword evidence="3" id="KW-0472">Membrane</keyword>
<sequence>MPVGLRIICPQESRQRTNPHPQDLIPQDFPQRHAIVTAEMADTTQTFSSLPQGFSVYQPALGAPLQFFPALGSQELDDMINAYIPGPSATNEKRATITLDFFHYAQRTGQTFKFYPVQPAPSPVTSPSTTSPSSASVSPSFNVSPITSSWDWSATSASSVASSPHPSVRRRRGGKQSSSLPSRSHATDFSHLPGMKILTKDGVDVTHSGSRGTKTKEQRDHAHLMRIIKACDSCRRKKIRCDPSHKKRGAAQAAPQKTPKPAKRPRVAPSQLPPPCPRLDLAEAELPVSTSTFEWDPSTSLAGLDDLDAAIMHYDSFDELIQFPQLVPSDAYFFPDASDYTSSQSTPSSATSPTKSRTPTSQQGLAAPSGPEFVIPQLQEQDWLADLPFLERARSASDYTDFNLYSPASSFSEDERMLSIVSSVNSLPNLEKPSLVECSPVFNATSNGEALGLDDPGLSRSELQVKSTVESMGDSCRSKLRRSDILTTMNASDGSNEGSRSSILQATTTSPPGTGVPASDSSPCSQTLGAATLPSPSHKAAQGPTPQRTSTSISPPAASVSLNTQPSVSMHVLVNPHIGMLSSSFPGSISGAQLAESARQSASGTTIQVRSELPATTCDKDNVVASQPDSLSSGPSMPSTQNSRARQVLSNGSSESASEGNSAPDRLPRGERCHNMQDESPKGLIDVFARGFIPSSLDDHRHEQHQPQRPGSGPTVFVGSSAPGASPINEHGLDRHDLLAACPIPSSSSFADATSSSVDVTTPASGRGVHLERQRLGAPVFESGGVPNPQMASLISSGAGEDTPTTGSHNRPALASGRALRIAAAGDQPSSPLASVVMDSSPALMEPRLLQTVASMSSLILCVFATAMAFASSKTIARKSAMPQAKKQTQARASCRELWHLSSLGQRTMFTPMAPVCAV</sequence>
<keyword evidence="1" id="KW-0539">Nucleus</keyword>
<dbReference type="InterPro" id="IPR001138">
    <property type="entry name" value="Zn2Cys6_DnaBD"/>
</dbReference>
<protein>
    <recommendedName>
        <fullName evidence="6">Transcription factor Cys6</fullName>
    </recommendedName>
</protein>
<feature type="region of interest" description="Disordered" evidence="2">
    <location>
        <begin position="488"/>
        <end position="562"/>
    </location>
</feature>
<dbReference type="SUPFAM" id="SSF57701">
    <property type="entry name" value="Zn2/Cys6 DNA-binding domain"/>
    <property type="match status" value="1"/>
</dbReference>
<gene>
    <name evidence="4" type="ORF">UV8b_05874</name>
</gene>
<feature type="region of interest" description="Disordered" evidence="2">
    <location>
        <begin position="338"/>
        <end position="370"/>
    </location>
</feature>
<evidence type="ECO:0000313" key="5">
    <source>
        <dbReference type="Proteomes" id="UP000027002"/>
    </source>
</evidence>
<feature type="compositionally biased region" description="Basic and acidic residues" evidence="2">
    <location>
        <begin position="697"/>
        <end position="706"/>
    </location>
</feature>
<feature type="compositionally biased region" description="Polar residues" evidence="2">
    <location>
        <begin position="175"/>
        <end position="184"/>
    </location>
</feature>
<feature type="region of interest" description="Disordered" evidence="2">
    <location>
        <begin position="603"/>
        <end position="681"/>
    </location>
</feature>
<feature type="compositionally biased region" description="Polar residues" evidence="2">
    <location>
        <begin position="488"/>
        <end position="512"/>
    </location>
</feature>
<dbReference type="OrthoDB" id="4850804at2759"/>
<feature type="region of interest" description="Disordered" evidence="2">
    <location>
        <begin position="697"/>
        <end position="731"/>
    </location>
</feature>
<organism evidence="4 5">
    <name type="scientific">Ustilaginoidea virens</name>
    <name type="common">Rice false smut fungus</name>
    <name type="synonym">Villosiclava virens</name>
    <dbReference type="NCBI Taxonomy" id="1159556"/>
    <lineage>
        <taxon>Eukaryota</taxon>
        <taxon>Fungi</taxon>
        <taxon>Dikarya</taxon>
        <taxon>Ascomycota</taxon>
        <taxon>Pezizomycotina</taxon>
        <taxon>Sordariomycetes</taxon>
        <taxon>Hypocreomycetidae</taxon>
        <taxon>Hypocreales</taxon>
        <taxon>Clavicipitaceae</taxon>
        <taxon>Ustilaginoidea</taxon>
    </lineage>
</organism>
<keyword evidence="5" id="KW-1185">Reference proteome</keyword>
<feature type="compositionally biased region" description="Low complexity" evidence="2">
    <location>
        <begin position="125"/>
        <end position="139"/>
    </location>
</feature>
<dbReference type="InterPro" id="IPR036864">
    <property type="entry name" value="Zn2-C6_fun-type_DNA-bd_sf"/>
</dbReference>
<feature type="transmembrane region" description="Helical" evidence="3">
    <location>
        <begin position="849"/>
        <end position="871"/>
    </location>
</feature>
<dbReference type="CDD" id="cd00067">
    <property type="entry name" value="GAL4"/>
    <property type="match status" value="1"/>
</dbReference>
<feature type="region of interest" description="Disordered" evidence="2">
    <location>
        <begin position="119"/>
        <end position="139"/>
    </location>
</feature>
<feature type="region of interest" description="Disordered" evidence="2">
    <location>
        <begin position="157"/>
        <end position="221"/>
    </location>
</feature>
<proteinExistence type="predicted"/>
<feature type="compositionally biased region" description="Low complexity" evidence="2">
    <location>
        <begin position="250"/>
        <end position="259"/>
    </location>
</feature>
<feature type="compositionally biased region" description="Polar residues" evidence="2">
    <location>
        <begin position="519"/>
        <end position="529"/>
    </location>
</feature>
<dbReference type="AlphaFoldDB" id="A0A8E5MJ35"/>
<evidence type="ECO:0000313" key="4">
    <source>
        <dbReference type="EMBL" id="QUC21631.1"/>
    </source>
</evidence>
<keyword evidence="3" id="KW-1133">Transmembrane helix</keyword>
<dbReference type="GO" id="GO:0008270">
    <property type="term" value="F:zinc ion binding"/>
    <property type="evidence" value="ECO:0007669"/>
    <property type="project" value="InterPro"/>
</dbReference>
<feature type="region of interest" description="Disordered" evidence="2">
    <location>
        <begin position="242"/>
        <end position="276"/>
    </location>
</feature>
<evidence type="ECO:0000256" key="1">
    <source>
        <dbReference type="ARBA" id="ARBA00023242"/>
    </source>
</evidence>
<evidence type="ECO:0000256" key="2">
    <source>
        <dbReference type="SAM" id="MobiDB-lite"/>
    </source>
</evidence>
<evidence type="ECO:0000256" key="3">
    <source>
        <dbReference type="SAM" id="Phobius"/>
    </source>
</evidence>
<keyword evidence="3" id="KW-0812">Transmembrane</keyword>
<accession>A0A8E5MJ35</accession>
<dbReference type="RefSeq" id="XP_042999304.1">
    <property type="nucleotide sequence ID" value="XM_043143371.1"/>
</dbReference>
<reference evidence="4" key="1">
    <citation type="submission" date="2020-03" db="EMBL/GenBank/DDBJ databases">
        <title>A mixture of massive structural variations and highly conserved coding sequences in Ustilaginoidea virens genome.</title>
        <authorList>
            <person name="Zhang K."/>
            <person name="Zhao Z."/>
            <person name="Zhang Z."/>
            <person name="Li Y."/>
            <person name="Hsiang T."/>
            <person name="Sun W."/>
        </authorList>
    </citation>
    <scope>NUCLEOTIDE SEQUENCE</scope>
    <source>
        <strain evidence="4">UV-8b</strain>
    </source>
</reference>
<feature type="compositionally biased region" description="Low complexity" evidence="2">
    <location>
        <begin position="157"/>
        <end position="166"/>
    </location>
</feature>
<feature type="compositionally biased region" description="Polar residues" evidence="2">
    <location>
        <begin position="624"/>
        <end position="649"/>
    </location>
</feature>
<dbReference type="Proteomes" id="UP000027002">
    <property type="component" value="Chromosome 4"/>
</dbReference>
<dbReference type="EMBL" id="CP072756">
    <property type="protein sequence ID" value="QUC21631.1"/>
    <property type="molecule type" value="Genomic_DNA"/>
</dbReference>
<dbReference type="GeneID" id="66066651"/>
<dbReference type="GO" id="GO:0000981">
    <property type="term" value="F:DNA-binding transcription factor activity, RNA polymerase II-specific"/>
    <property type="evidence" value="ECO:0007669"/>
    <property type="project" value="InterPro"/>
</dbReference>
<feature type="compositionally biased region" description="Basic and acidic residues" evidence="2">
    <location>
        <begin position="666"/>
        <end position="681"/>
    </location>
</feature>